<organism evidence="2 3">
    <name type="scientific">Carpediemonas membranifera</name>
    <dbReference type="NCBI Taxonomy" id="201153"/>
    <lineage>
        <taxon>Eukaryota</taxon>
        <taxon>Metamonada</taxon>
        <taxon>Carpediemonas-like organisms</taxon>
        <taxon>Carpediemonas</taxon>
    </lineage>
</organism>
<comment type="caution">
    <text evidence="2">The sequence shown here is derived from an EMBL/GenBank/DDBJ whole genome shotgun (WGS) entry which is preliminary data.</text>
</comment>
<dbReference type="GO" id="GO:0016422">
    <property type="term" value="F:mRNA (2'-O-methyladenosine-N6-)-methyltransferase activity"/>
    <property type="evidence" value="ECO:0007669"/>
    <property type="project" value="InterPro"/>
</dbReference>
<evidence type="ECO:0000313" key="3">
    <source>
        <dbReference type="Proteomes" id="UP000717585"/>
    </source>
</evidence>
<proteinExistence type="predicted"/>
<name>A0A8J6B371_9EUKA</name>
<dbReference type="OrthoDB" id="193787at2759"/>
<sequence length="506" mass="57029">MGRRGRNDGRRRDAPYRERDRPIINPWNFLLDCKTLCPAESPVDSSAEAIQSSIDEVDRLMPTVSEEMWRADIVLKLRDEYIKICKDQLHTRPRKESFNRWLFEMVAETPKSSADPVLRCPEVLVSSSVLETDLYEAFPIPLTTLFDNVGHLRQFAAEYKKAVSDWTDHGKASEDVPAALAAMDKTLEPDRPDVTAFVEACKTVRATLRPVFDSAMRSIHSHLIQTTEAQLGTRPQRQEGDSTAAVTITEGRDDCAVDHGNKRLHIGKLHLSKLKELYTRHCTADPDLVHFNRAVFVLLLRYNTFFGPSRFQGRAFHAAAPEAVFEHLVTAFGVGMELFASPTNCYFSHYCSAFPDIDVFFGSLGSAFDLGITSGSYEANPPFTLEVMDRTADLVNAQLERAEQAGVPLSFVVFVPVWKDPDFPIPHYHQALETSKFLRAQNVTPAGDYAFISGGQFDSRSRYWRCTHATATYVLQNEQGKVFGGSDEDVQNKVKEIDQILRNQVR</sequence>
<dbReference type="InterPro" id="IPR022035">
    <property type="entry name" value="PCIF1_WW"/>
</dbReference>
<dbReference type="AlphaFoldDB" id="A0A8J6B371"/>
<gene>
    <name evidence="2" type="ORF">J8273_0850</name>
</gene>
<accession>A0A8J6B371</accession>
<dbReference type="Pfam" id="PF12237">
    <property type="entry name" value="PCIF1_WW"/>
    <property type="match status" value="1"/>
</dbReference>
<evidence type="ECO:0000313" key="2">
    <source>
        <dbReference type="EMBL" id="KAG9397365.1"/>
    </source>
</evidence>
<dbReference type="PANTHER" id="PTHR21727">
    <property type="entry name" value="PHOSPHORYLATED CTD INTERACTING FACTOR 1"/>
    <property type="match status" value="1"/>
</dbReference>
<dbReference type="PANTHER" id="PTHR21727:SF0">
    <property type="entry name" value="MRNA (2'-O-METHYLADENOSINE-N(6)-)-METHYLTRANSFERASE"/>
    <property type="match status" value="1"/>
</dbReference>
<protein>
    <submittedName>
        <fullName evidence="2">Phosphorylated CTD interacting factor 1 WW domain</fullName>
    </submittedName>
</protein>
<keyword evidence="3" id="KW-1185">Reference proteome</keyword>
<dbReference type="Proteomes" id="UP000717585">
    <property type="component" value="Unassembled WGS sequence"/>
</dbReference>
<feature type="domain" description="PCIF1 WW" evidence="1">
    <location>
        <begin position="273"/>
        <end position="454"/>
    </location>
</feature>
<dbReference type="InterPro" id="IPR039881">
    <property type="entry name" value="PCIF1-like"/>
</dbReference>
<dbReference type="EMBL" id="JAHDYR010000002">
    <property type="protein sequence ID" value="KAG9397365.1"/>
    <property type="molecule type" value="Genomic_DNA"/>
</dbReference>
<dbReference type="GO" id="GO:0099122">
    <property type="term" value="F:RNA polymerase II C-terminal domain binding"/>
    <property type="evidence" value="ECO:0007669"/>
    <property type="project" value="InterPro"/>
</dbReference>
<evidence type="ECO:0000259" key="1">
    <source>
        <dbReference type="Pfam" id="PF12237"/>
    </source>
</evidence>
<reference evidence="2" key="1">
    <citation type="submission" date="2021-05" db="EMBL/GenBank/DDBJ databases">
        <title>A free-living protist that lacks canonical eukaryotic 1 DNA replication and segregation systems.</title>
        <authorList>
            <person name="Salas-Leiva D.E."/>
            <person name="Tromer E.C."/>
            <person name="Curtis B.A."/>
            <person name="Jerlstrom-Hultqvist J."/>
            <person name="Kolisko M."/>
            <person name="Yi Z."/>
            <person name="Salas-Leiva J.S."/>
            <person name="Gallot-Lavallee L."/>
            <person name="Kops G.J.P.L."/>
            <person name="Archibald J.M."/>
            <person name="Simpson A.G.B."/>
            <person name="Roger A.J."/>
        </authorList>
    </citation>
    <scope>NUCLEOTIDE SEQUENCE</scope>
    <source>
        <strain evidence="2">BICM</strain>
    </source>
</reference>